<dbReference type="CDD" id="cd06849">
    <property type="entry name" value="lipoyl_domain"/>
    <property type="match status" value="1"/>
</dbReference>
<gene>
    <name evidence="1" type="ORF">ACEZDG_12415</name>
</gene>
<sequence>MDSSALGEIWFADVIPDPLPTPSGAWTLIPSETVKEVLRLPLLEKGEQVRVVKWLKAVGDFVWEKEPLLKVTLDNVNITDIRSPWTGVLHATLAGTDRPAEVNDPLAVITPVPDLAQSGLHGPWDASQVTCSVFDELQHPFWSHLDYGYLLIPSLPGFTVHLREDKPGTGVKIVGVDGSTMSLQAFGAPPEMASWGEFLNGVAERAIANGGIVQDEAGPLGKGLRMEMPSRAGQTIEHIRIVGHEGPNWQLRGQIAGKAALGTLGSDAMRPMTHLFRNTIIVPSPAPRLPFSLPQTPAKMICATKPEPLETNRISKPFWFAVPAVRTLRSASGGACGELTPGTWYLALEETASGILTQTQEGVSGMLADTSGIQRG</sequence>
<dbReference type="InterPro" id="IPR011053">
    <property type="entry name" value="Single_hybrid_motif"/>
</dbReference>
<evidence type="ECO:0000313" key="2">
    <source>
        <dbReference type="Proteomes" id="UP001592582"/>
    </source>
</evidence>
<accession>A0ABV6V908</accession>
<dbReference type="InterPro" id="IPR022183">
    <property type="entry name" value="DUF3710"/>
</dbReference>
<organism evidence="1 2">
    <name type="scientific">Streptacidiphilus alkalitolerans</name>
    <dbReference type="NCBI Taxonomy" id="3342712"/>
    <lineage>
        <taxon>Bacteria</taxon>
        <taxon>Bacillati</taxon>
        <taxon>Actinomycetota</taxon>
        <taxon>Actinomycetes</taxon>
        <taxon>Kitasatosporales</taxon>
        <taxon>Streptomycetaceae</taxon>
        <taxon>Streptacidiphilus</taxon>
    </lineage>
</organism>
<evidence type="ECO:0000313" key="1">
    <source>
        <dbReference type="EMBL" id="MFC1410077.1"/>
    </source>
</evidence>
<dbReference type="SUPFAM" id="SSF51230">
    <property type="entry name" value="Single hybrid motif"/>
    <property type="match status" value="1"/>
</dbReference>
<name>A0ABV6V908_9ACTN</name>
<protein>
    <submittedName>
        <fullName evidence="1">DUF3710 domain-containing protein</fullName>
    </submittedName>
</protein>
<reference evidence="1 2" key="1">
    <citation type="submission" date="2024-09" db="EMBL/GenBank/DDBJ databases">
        <authorList>
            <person name="Lee S.D."/>
        </authorList>
    </citation>
    <scope>NUCLEOTIDE SEQUENCE [LARGE SCALE GENOMIC DNA]</scope>
    <source>
        <strain evidence="1 2">N1-1</strain>
    </source>
</reference>
<dbReference type="Pfam" id="PF00364">
    <property type="entry name" value="Biotin_lipoyl"/>
    <property type="match status" value="1"/>
</dbReference>
<dbReference type="EMBL" id="JBHEZX010000005">
    <property type="protein sequence ID" value="MFC1410077.1"/>
    <property type="molecule type" value="Genomic_DNA"/>
</dbReference>
<comment type="caution">
    <text evidence="1">The sequence shown here is derived from an EMBL/GenBank/DDBJ whole genome shotgun (WGS) entry which is preliminary data.</text>
</comment>
<keyword evidence="2" id="KW-1185">Reference proteome</keyword>
<dbReference type="InterPro" id="IPR000089">
    <property type="entry name" value="Biotin_lipoyl"/>
</dbReference>
<proteinExistence type="predicted"/>
<dbReference type="Proteomes" id="UP001592582">
    <property type="component" value="Unassembled WGS sequence"/>
</dbReference>
<dbReference type="Gene3D" id="2.40.50.100">
    <property type="match status" value="1"/>
</dbReference>
<dbReference type="Pfam" id="PF12502">
    <property type="entry name" value="DUF3710"/>
    <property type="match status" value="1"/>
</dbReference>